<evidence type="ECO:0000313" key="10">
    <source>
        <dbReference type="EMBL" id="MDT0310641.1"/>
    </source>
</evidence>
<evidence type="ECO:0000256" key="5">
    <source>
        <dbReference type="ARBA" id="ARBA00022691"/>
    </source>
</evidence>
<comment type="similarity">
    <text evidence="1">Belongs to the N(4)/N(6)-methyltransferase family. N(4) subfamily.</text>
</comment>
<dbReference type="InterPro" id="IPR029063">
    <property type="entry name" value="SAM-dependent_MTases_sf"/>
</dbReference>
<dbReference type="GO" id="GO:0008168">
    <property type="term" value="F:methyltransferase activity"/>
    <property type="evidence" value="ECO:0007669"/>
    <property type="project" value="UniProtKB-KW"/>
</dbReference>
<organism evidence="10 11">
    <name type="scientific">Streptomyces boetiae</name>
    <dbReference type="NCBI Taxonomy" id="3075541"/>
    <lineage>
        <taxon>Bacteria</taxon>
        <taxon>Bacillati</taxon>
        <taxon>Actinomycetota</taxon>
        <taxon>Actinomycetes</taxon>
        <taxon>Kitasatosporales</taxon>
        <taxon>Streptomycetaceae</taxon>
        <taxon>Streptomyces</taxon>
    </lineage>
</organism>
<evidence type="ECO:0000256" key="1">
    <source>
        <dbReference type="ARBA" id="ARBA00010203"/>
    </source>
</evidence>
<dbReference type="InterPro" id="IPR002941">
    <property type="entry name" value="DNA_methylase_N4/N6"/>
</dbReference>
<comment type="catalytic activity">
    <reaction evidence="8">
        <text>a 2'-deoxycytidine in DNA + S-adenosyl-L-methionine = an N(4)-methyl-2'-deoxycytidine in DNA + S-adenosyl-L-homocysteine + H(+)</text>
        <dbReference type="Rhea" id="RHEA:16857"/>
        <dbReference type="Rhea" id="RHEA-COMP:11369"/>
        <dbReference type="Rhea" id="RHEA-COMP:13674"/>
        <dbReference type="ChEBI" id="CHEBI:15378"/>
        <dbReference type="ChEBI" id="CHEBI:57856"/>
        <dbReference type="ChEBI" id="CHEBI:59789"/>
        <dbReference type="ChEBI" id="CHEBI:85452"/>
        <dbReference type="ChEBI" id="CHEBI:137933"/>
        <dbReference type="EC" id="2.1.1.113"/>
    </reaction>
</comment>
<dbReference type="PRINTS" id="PR00506">
    <property type="entry name" value="D21N6MTFRASE"/>
</dbReference>
<dbReference type="GO" id="GO:0032259">
    <property type="term" value="P:methylation"/>
    <property type="evidence" value="ECO:0007669"/>
    <property type="project" value="UniProtKB-KW"/>
</dbReference>
<dbReference type="SUPFAM" id="SSF53335">
    <property type="entry name" value="S-adenosyl-L-methionine-dependent methyltransferases"/>
    <property type="match status" value="1"/>
</dbReference>
<evidence type="ECO:0000256" key="8">
    <source>
        <dbReference type="ARBA" id="ARBA00049120"/>
    </source>
</evidence>
<keyword evidence="3 10" id="KW-0489">Methyltransferase</keyword>
<gene>
    <name evidence="10" type="ORF">RM780_27395</name>
</gene>
<comment type="caution">
    <text evidence="10">The sequence shown here is derived from an EMBL/GenBank/DDBJ whole genome shotgun (WGS) entry which is preliminary data.</text>
</comment>
<keyword evidence="11" id="KW-1185">Reference proteome</keyword>
<keyword evidence="6" id="KW-0680">Restriction system</keyword>
<dbReference type="RefSeq" id="WP_311633607.1">
    <property type="nucleotide sequence ID" value="NZ_JAVREN010000090.1"/>
</dbReference>
<dbReference type="InterPro" id="IPR017985">
    <property type="entry name" value="MeTrfase_CN4_CS"/>
</dbReference>
<dbReference type="Pfam" id="PF01555">
    <property type="entry name" value="N6_N4_Mtase"/>
    <property type="match status" value="1"/>
</dbReference>
<name>A0ABU2LGC9_9ACTN</name>
<evidence type="ECO:0000313" key="11">
    <source>
        <dbReference type="Proteomes" id="UP001183388"/>
    </source>
</evidence>
<keyword evidence="5" id="KW-0949">S-adenosyl-L-methionine</keyword>
<accession>A0ABU2LGC9</accession>
<sequence length="106" mass="11914">MDSIVTSPPYFGVRNYGHDRQLGSERAVTEWVDELRTVARELARVLRPAGALWLNLGDSFARHPAEGATPKSLLLGPSRLALALLEDGWILRNHVVWAKTNPCRRR</sequence>
<evidence type="ECO:0000259" key="9">
    <source>
        <dbReference type="Pfam" id="PF01555"/>
    </source>
</evidence>
<evidence type="ECO:0000256" key="4">
    <source>
        <dbReference type="ARBA" id="ARBA00022679"/>
    </source>
</evidence>
<evidence type="ECO:0000256" key="7">
    <source>
        <dbReference type="ARBA" id="ARBA00023125"/>
    </source>
</evidence>
<evidence type="ECO:0000256" key="2">
    <source>
        <dbReference type="ARBA" id="ARBA00012185"/>
    </source>
</evidence>
<dbReference type="Gene3D" id="3.40.50.150">
    <property type="entry name" value="Vaccinia Virus protein VP39"/>
    <property type="match status" value="1"/>
</dbReference>
<reference evidence="11" key="1">
    <citation type="submission" date="2023-07" db="EMBL/GenBank/DDBJ databases">
        <title>30 novel species of actinomycetes from the DSMZ collection.</title>
        <authorList>
            <person name="Nouioui I."/>
        </authorList>
    </citation>
    <scope>NUCLEOTIDE SEQUENCE [LARGE SCALE GENOMIC DNA]</scope>
    <source>
        <strain evidence="11">DSM 44917</strain>
    </source>
</reference>
<dbReference type="EC" id="2.1.1.113" evidence="2"/>
<keyword evidence="4" id="KW-0808">Transferase</keyword>
<protein>
    <recommendedName>
        <fullName evidence="2">site-specific DNA-methyltransferase (cytosine-N(4)-specific)</fullName>
        <ecNumber evidence="2">2.1.1.113</ecNumber>
    </recommendedName>
</protein>
<evidence type="ECO:0000256" key="3">
    <source>
        <dbReference type="ARBA" id="ARBA00022603"/>
    </source>
</evidence>
<dbReference type="PROSITE" id="PS00093">
    <property type="entry name" value="N4_MTASE"/>
    <property type="match status" value="1"/>
</dbReference>
<feature type="domain" description="DNA methylase N-4/N-6" evidence="9">
    <location>
        <begin position="2"/>
        <end position="102"/>
    </location>
</feature>
<dbReference type="EMBL" id="JAVREN010000090">
    <property type="protein sequence ID" value="MDT0310641.1"/>
    <property type="molecule type" value="Genomic_DNA"/>
</dbReference>
<evidence type="ECO:0000256" key="6">
    <source>
        <dbReference type="ARBA" id="ARBA00022747"/>
    </source>
</evidence>
<dbReference type="Proteomes" id="UP001183388">
    <property type="component" value="Unassembled WGS sequence"/>
</dbReference>
<keyword evidence="7" id="KW-0238">DNA-binding</keyword>
<proteinExistence type="inferred from homology"/>
<dbReference type="InterPro" id="IPR002295">
    <property type="entry name" value="N4/N6-MTase_EcoPI_Mod-like"/>
</dbReference>